<dbReference type="EMBL" id="CAJJDN010000030">
    <property type="protein sequence ID" value="CAD8073322.1"/>
    <property type="molecule type" value="Genomic_DNA"/>
</dbReference>
<name>A0A8S1M3X0_9CILI</name>
<comment type="caution">
    <text evidence="2">The sequence shown here is derived from an EMBL/GenBank/DDBJ whole genome shotgun (WGS) entry which is preliminary data.</text>
</comment>
<dbReference type="Proteomes" id="UP000692954">
    <property type="component" value="Unassembled WGS sequence"/>
</dbReference>
<feature type="region of interest" description="Disordered" evidence="1">
    <location>
        <begin position="1"/>
        <end position="40"/>
    </location>
</feature>
<dbReference type="AlphaFoldDB" id="A0A8S1M3X0"/>
<reference evidence="2" key="1">
    <citation type="submission" date="2021-01" db="EMBL/GenBank/DDBJ databases">
        <authorList>
            <consortium name="Genoscope - CEA"/>
            <person name="William W."/>
        </authorList>
    </citation>
    <scope>NUCLEOTIDE SEQUENCE</scope>
</reference>
<evidence type="ECO:0000256" key="1">
    <source>
        <dbReference type="SAM" id="MobiDB-lite"/>
    </source>
</evidence>
<gene>
    <name evidence="2" type="ORF">PSON_ATCC_30995.1.T0300250</name>
</gene>
<feature type="region of interest" description="Disordered" evidence="1">
    <location>
        <begin position="159"/>
        <end position="197"/>
    </location>
</feature>
<dbReference type="OrthoDB" id="309286at2759"/>
<evidence type="ECO:0000313" key="3">
    <source>
        <dbReference type="Proteomes" id="UP000692954"/>
    </source>
</evidence>
<feature type="compositionally biased region" description="Acidic residues" evidence="1">
    <location>
        <begin position="1"/>
        <end position="22"/>
    </location>
</feature>
<protein>
    <submittedName>
        <fullName evidence="2">Uncharacterized protein</fullName>
    </submittedName>
</protein>
<sequence>MSDEEEVEEEEEEEDQEEQEEKEPEKKDNDEFNEFRKYNTHSAYANMHKYPQNHNDHNPLAYYYQRQLPIPYQPSQYWMERVQYHQKEIDRAKQVLMNVSKPQPNMYSYGKSLNYQPNNSPISQRVQIESQRPQNYNKQFSSYSQPQYEYDQRNFNRSNSYNAQSQQPYHLNQQPLYPPPQQNYYPPQQQNYHPPPQQVFYPSPQYDMQKQQFSGNPTTNSFYQPHSPYPIYNYPPPYPYFPPPYDFQQDLMNEYPKENLKISKQVQTENKQDLCQLPTGVSQFQPEQPQPFSQQNIAPTQPLTQTELEFLEFQRYKEFNQKQQQQIDDQDFQDFQEFRKLQQQQLFRKTVDREEEKRSLTDLYKRKNRQVFSEQEYKSQLDKKRDFQQYQQLYTKPLQQETNLEIDRAINALMRSQTGTNKDFFK</sequence>
<feature type="compositionally biased region" description="Low complexity" evidence="1">
    <location>
        <begin position="182"/>
        <end position="192"/>
    </location>
</feature>
<feature type="compositionally biased region" description="Basic and acidic residues" evidence="1">
    <location>
        <begin position="23"/>
        <end position="37"/>
    </location>
</feature>
<accession>A0A8S1M3X0</accession>
<feature type="compositionally biased region" description="Low complexity" evidence="1">
    <location>
        <begin position="166"/>
        <end position="175"/>
    </location>
</feature>
<keyword evidence="3" id="KW-1185">Reference proteome</keyword>
<organism evidence="2 3">
    <name type="scientific">Paramecium sonneborni</name>
    <dbReference type="NCBI Taxonomy" id="65129"/>
    <lineage>
        <taxon>Eukaryota</taxon>
        <taxon>Sar</taxon>
        <taxon>Alveolata</taxon>
        <taxon>Ciliophora</taxon>
        <taxon>Intramacronucleata</taxon>
        <taxon>Oligohymenophorea</taxon>
        <taxon>Peniculida</taxon>
        <taxon>Parameciidae</taxon>
        <taxon>Paramecium</taxon>
    </lineage>
</organism>
<evidence type="ECO:0000313" key="2">
    <source>
        <dbReference type="EMBL" id="CAD8073322.1"/>
    </source>
</evidence>
<proteinExistence type="predicted"/>